<evidence type="ECO:0000313" key="2">
    <source>
        <dbReference type="Proteomes" id="UP000242877"/>
    </source>
</evidence>
<organism evidence="1 2">
    <name type="scientific">Ascosphaera apis ARSEF 7405</name>
    <dbReference type="NCBI Taxonomy" id="392613"/>
    <lineage>
        <taxon>Eukaryota</taxon>
        <taxon>Fungi</taxon>
        <taxon>Dikarya</taxon>
        <taxon>Ascomycota</taxon>
        <taxon>Pezizomycotina</taxon>
        <taxon>Eurotiomycetes</taxon>
        <taxon>Eurotiomycetidae</taxon>
        <taxon>Onygenales</taxon>
        <taxon>Ascosphaeraceae</taxon>
        <taxon>Ascosphaera</taxon>
    </lineage>
</organism>
<protein>
    <submittedName>
        <fullName evidence="1">Uncharacterized protein</fullName>
    </submittedName>
</protein>
<proteinExistence type="predicted"/>
<sequence>MTGVEAIVGPPGVDVLVCADLYDAAAMKFILREARTGDATATVGVDKMLPPPLKTVLDVQRVRVVVVNTPMGRKDMNGWMR</sequence>
<dbReference type="AlphaFoldDB" id="A0A168CRN8"/>
<gene>
    <name evidence="1" type="ORF">AAP_00571</name>
</gene>
<name>A0A168CRN8_9EURO</name>
<dbReference type="Proteomes" id="UP000242877">
    <property type="component" value="Unassembled WGS sequence"/>
</dbReference>
<evidence type="ECO:0000313" key="1">
    <source>
        <dbReference type="EMBL" id="KZZ96928.1"/>
    </source>
</evidence>
<dbReference type="VEuPathDB" id="FungiDB:AAP_00571"/>
<dbReference type="EMBL" id="AZGZ01000002">
    <property type="protein sequence ID" value="KZZ96928.1"/>
    <property type="molecule type" value="Genomic_DNA"/>
</dbReference>
<accession>A0A168CRN8</accession>
<comment type="caution">
    <text evidence="1">The sequence shown here is derived from an EMBL/GenBank/DDBJ whole genome shotgun (WGS) entry which is preliminary data.</text>
</comment>
<reference evidence="1 2" key="1">
    <citation type="journal article" date="2016" name="Genome Biol. Evol.">
        <title>Divergent and convergent evolution of fungal pathogenicity.</title>
        <authorList>
            <person name="Shang Y."/>
            <person name="Xiao G."/>
            <person name="Zheng P."/>
            <person name="Cen K."/>
            <person name="Zhan S."/>
            <person name="Wang C."/>
        </authorList>
    </citation>
    <scope>NUCLEOTIDE SEQUENCE [LARGE SCALE GENOMIC DNA]</scope>
    <source>
        <strain evidence="1 2">ARSEF 7405</strain>
    </source>
</reference>
<keyword evidence="2" id="KW-1185">Reference proteome</keyword>